<dbReference type="Pfam" id="PF19450">
    <property type="entry name" value="DUF5988"/>
    <property type="match status" value="1"/>
</dbReference>
<keyword evidence="2" id="KW-1185">Reference proteome</keyword>
<dbReference type="EMBL" id="SRID01000425">
    <property type="protein sequence ID" value="TGA91188.1"/>
    <property type="molecule type" value="Genomic_DNA"/>
</dbReference>
<evidence type="ECO:0000313" key="1">
    <source>
        <dbReference type="EMBL" id="TGA91188.1"/>
    </source>
</evidence>
<proteinExistence type="predicted"/>
<sequence length="76" mass="8580">MAQPEGNAVLRGAPALLSADTSPEDERIVTVDDLDQVVKLPRGSHYDHYAPTAEWQERAGRNLRVFVWSRRTYVAE</sequence>
<dbReference type="OrthoDB" id="3402203at2"/>
<reference evidence="1 2" key="1">
    <citation type="submission" date="2019-03" db="EMBL/GenBank/DDBJ databases">
        <authorList>
            <person name="Gonzalez-Pimentel J.L."/>
        </authorList>
    </citation>
    <scope>NUCLEOTIDE SEQUENCE [LARGE SCALE GENOMIC DNA]</scope>
    <source>
        <strain evidence="1 2">JCM 31289</strain>
    </source>
</reference>
<protein>
    <submittedName>
        <fullName evidence="1">Uncharacterized protein</fullName>
    </submittedName>
</protein>
<organism evidence="1 2">
    <name type="scientific">Streptomyces palmae</name>
    <dbReference type="NCBI Taxonomy" id="1701085"/>
    <lineage>
        <taxon>Bacteria</taxon>
        <taxon>Bacillati</taxon>
        <taxon>Actinomycetota</taxon>
        <taxon>Actinomycetes</taxon>
        <taxon>Kitasatosporales</taxon>
        <taxon>Streptomycetaceae</taxon>
        <taxon>Streptomyces</taxon>
    </lineage>
</organism>
<evidence type="ECO:0000313" key="2">
    <source>
        <dbReference type="Proteomes" id="UP000297948"/>
    </source>
</evidence>
<dbReference type="Proteomes" id="UP000297948">
    <property type="component" value="Unassembled WGS sequence"/>
</dbReference>
<gene>
    <name evidence="1" type="ORF">E4099_28335</name>
</gene>
<comment type="caution">
    <text evidence="1">The sequence shown here is derived from an EMBL/GenBank/DDBJ whole genome shotgun (WGS) entry which is preliminary data.</text>
</comment>
<dbReference type="RefSeq" id="WP_135341978.1">
    <property type="nucleotide sequence ID" value="NZ_JBHLTX010000060.1"/>
</dbReference>
<name>A0A4Z0G969_9ACTN</name>
<accession>A0A4Z0G969</accession>
<dbReference type="InterPro" id="IPR046030">
    <property type="entry name" value="DUF5988"/>
</dbReference>
<dbReference type="AlphaFoldDB" id="A0A4Z0G969"/>